<dbReference type="InterPro" id="IPR050661">
    <property type="entry name" value="BglG_antiterminators"/>
</dbReference>
<evidence type="ECO:0000256" key="2">
    <source>
        <dbReference type="ARBA" id="ARBA00022737"/>
    </source>
</evidence>
<dbReference type="GO" id="GO:0009401">
    <property type="term" value="P:phosphoenolpyruvate-dependent sugar phosphotransferase system"/>
    <property type="evidence" value="ECO:0007669"/>
    <property type="project" value="InterPro"/>
</dbReference>
<dbReference type="PROSITE" id="PS51099">
    <property type="entry name" value="PTS_EIIB_TYPE_2"/>
    <property type="match status" value="1"/>
</dbReference>
<dbReference type="SUPFAM" id="SSF63520">
    <property type="entry name" value="PTS-regulatory domain, PRD"/>
    <property type="match status" value="2"/>
</dbReference>
<sequence length="646" mass="73538">MDTRSSVILKELMAAPGPLTSQYLAQLNRVTSRTAREDVKQINDKLMQHGAEVQSLKGKGYVLVIEDDAAFKSFLEKEFQTASVLASSFPDFPEERVRFLIKRLLLSNTFLKLEDLADELLISKSTIQNDIRMVKNIFKKYDITLEKRPNYGLKAVGNEFKLRFCMSEYVFAEREGVTKDIFDSQLPGLIKENVNDIWDIILEESKASNITLSDIAMNNLFIHIAITYKRVQSGHHITLYPREFKDIKSKEEYKTAERIVSKLEAKLGITFPEVEVAYIAIHLLGTKMISQANLSAQEVEEVLDVPIYQLANSILEAIENKMGLGIRRDKELLVGLGLHLKPAINRYKYGMNIRNPLLSDIKMNYPVAFEAGIIAGLVLEEYMGVHIEEGEIGYIALHIGAAMERKKAHSGPKRCMVVCASGAGSAQLIFYKLQSQFGNRLEVVGTTEYYKLSQISFANIDFIVSTIPIAEKLPVPVVQVKTILGEGDLERIENHVAEQHSSIAEYIKKDLFYFQKSFSAREDVLSFLAKELQDKNLVQEDYLEQLMERENIAPTSFWNLVALPHPVTTQTDETFLTVCTLQRPINWGEKRVQLVFLLNVQKGDTQDLQTLYKGLRYIVDNISVVQRILKCRNYEEFLKVLKNQQS</sequence>
<keyword evidence="4" id="KW-0010">Activator</keyword>
<evidence type="ECO:0000256" key="5">
    <source>
        <dbReference type="ARBA" id="ARBA00023163"/>
    </source>
</evidence>
<dbReference type="Gene3D" id="3.40.930.10">
    <property type="entry name" value="Mannitol-specific EII, Chain A"/>
    <property type="match status" value="1"/>
</dbReference>
<dbReference type="PROSITE" id="PS51372">
    <property type="entry name" value="PRD_2"/>
    <property type="match status" value="2"/>
</dbReference>
<dbReference type="CDD" id="cd05568">
    <property type="entry name" value="PTS_IIB_bgl_like"/>
    <property type="match status" value="1"/>
</dbReference>
<evidence type="ECO:0000313" key="9">
    <source>
        <dbReference type="EMBL" id="RKD75867.1"/>
    </source>
</evidence>
<dbReference type="PROSITE" id="PS51094">
    <property type="entry name" value="PTS_EIIA_TYPE_2"/>
    <property type="match status" value="1"/>
</dbReference>
<dbReference type="PANTHER" id="PTHR30185:SF13">
    <property type="entry name" value="LICABCH OPERON REGULATOR-RELATED"/>
    <property type="match status" value="1"/>
</dbReference>
<dbReference type="AlphaFoldDB" id="A0A419V718"/>
<name>A0A419V718_9BACL</name>
<dbReference type="InterPro" id="IPR007737">
    <property type="entry name" value="Mga_HTH"/>
</dbReference>
<feature type="domain" description="PTS EIIA type-2" evidence="6">
    <location>
        <begin position="505"/>
        <end position="644"/>
    </location>
</feature>
<keyword evidence="5" id="KW-0804">Transcription</keyword>
<reference evidence="9 10" key="1">
    <citation type="submission" date="2018-09" db="EMBL/GenBank/DDBJ databases">
        <title>Genomic Encyclopedia of Archaeal and Bacterial Type Strains, Phase II (KMG-II): from individual species to whole genera.</title>
        <authorList>
            <person name="Goeker M."/>
        </authorList>
    </citation>
    <scope>NUCLEOTIDE SEQUENCE [LARGE SCALE GENOMIC DNA]</scope>
    <source>
        <strain evidence="9 10">DSM 17008</strain>
    </source>
</reference>
<organism evidence="9 10">
    <name type="scientific">Sinobaca qinghaiensis</name>
    <dbReference type="NCBI Taxonomy" id="342944"/>
    <lineage>
        <taxon>Bacteria</taxon>
        <taxon>Bacillati</taxon>
        <taxon>Bacillota</taxon>
        <taxon>Bacilli</taxon>
        <taxon>Bacillales</taxon>
        <taxon>Sporolactobacillaceae</taxon>
        <taxon>Sinobaca</taxon>
    </lineage>
</organism>
<dbReference type="InterPro" id="IPR016152">
    <property type="entry name" value="PTrfase/Anion_transptr"/>
</dbReference>
<dbReference type="InterPro" id="IPR036634">
    <property type="entry name" value="PRD_sf"/>
</dbReference>
<dbReference type="SUPFAM" id="SSF52794">
    <property type="entry name" value="PTS system IIB component-like"/>
    <property type="match status" value="1"/>
</dbReference>
<evidence type="ECO:0000259" key="6">
    <source>
        <dbReference type="PROSITE" id="PS51094"/>
    </source>
</evidence>
<dbReference type="Gene3D" id="1.10.10.10">
    <property type="entry name" value="Winged helix-like DNA-binding domain superfamily/Winged helix DNA-binding domain"/>
    <property type="match status" value="2"/>
</dbReference>
<dbReference type="InterPro" id="IPR013196">
    <property type="entry name" value="HTH_11"/>
</dbReference>
<dbReference type="CDD" id="cd00211">
    <property type="entry name" value="PTS_IIA_fru"/>
    <property type="match status" value="1"/>
</dbReference>
<dbReference type="Gene3D" id="3.40.50.2300">
    <property type="match status" value="1"/>
</dbReference>
<evidence type="ECO:0000313" key="10">
    <source>
        <dbReference type="Proteomes" id="UP000285120"/>
    </source>
</evidence>
<dbReference type="InterPro" id="IPR036388">
    <property type="entry name" value="WH-like_DNA-bd_sf"/>
</dbReference>
<keyword evidence="3" id="KW-0805">Transcription regulation</keyword>
<dbReference type="SUPFAM" id="SSF55804">
    <property type="entry name" value="Phoshotransferase/anion transport protein"/>
    <property type="match status" value="1"/>
</dbReference>
<proteinExistence type="predicted"/>
<evidence type="ECO:0000256" key="4">
    <source>
        <dbReference type="ARBA" id="ARBA00023159"/>
    </source>
</evidence>
<dbReference type="InterPro" id="IPR013011">
    <property type="entry name" value="PTS_EIIB_2"/>
</dbReference>
<keyword evidence="2" id="KW-0677">Repeat</keyword>
<feature type="domain" description="PTS EIIB type-2" evidence="7">
    <location>
        <begin position="413"/>
        <end position="504"/>
    </location>
</feature>
<dbReference type="InterPro" id="IPR036095">
    <property type="entry name" value="PTS_EIIB-like_sf"/>
</dbReference>
<keyword evidence="1" id="KW-0808">Transferase</keyword>
<dbReference type="InterPro" id="IPR011608">
    <property type="entry name" value="PRD"/>
</dbReference>
<keyword evidence="10" id="KW-1185">Reference proteome</keyword>
<accession>A0A419V718</accession>
<gene>
    <name evidence="9" type="ORF">ATL39_0077</name>
</gene>
<feature type="domain" description="PRD" evidence="8">
    <location>
        <begin position="185"/>
        <end position="293"/>
    </location>
</feature>
<dbReference type="GO" id="GO:0008982">
    <property type="term" value="F:protein-N(PI)-phosphohistidine-sugar phosphotransferase activity"/>
    <property type="evidence" value="ECO:0007669"/>
    <property type="project" value="InterPro"/>
</dbReference>
<dbReference type="Pfam" id="PF00359">
    <property type="entry name" value="PTS_EIIA_2"/>
    <property type="match status" value="1"/>
</dbReference>
<evidence type="ECO:0000259" key="8">
    <source>
        <dbReference type="PROSITE" id="PS51372"/>
    </source>
</evidence>
<dbReference type="Pfam" id="PF08279">
    <property type="entry name" value="HTH_11"/>
    <property type="match status" value="1"/>
</dbReference>
<dbReference type="InterPro" id="IPR002178">
    <property type="entry name" value="PTS_EIIA_type-2_dom"/>
</dbReference>
<dbReference type="EMBL" id="RAPK01000006">
    <property type="protein sequence ID" value="RKD75867.1"/>
    <property type="molecule type" value="Genomic_DNA"/>
</dbReference>
<dbReference type="PANTHER" id="PTHR30185">
    <property type="entry name" value="CRYPTIC BETA-GLUCOSIDE BGL OPERON ANTITERMINATOR"/>
    <property type="match status" value="1"/>
</dbReference>
<dbReference type="Proteomes" id="UP000285120">
    <property type="component" value="Unassembled WGS sequence"/>
</dbReference>
<dbReference type="Pfam" id="PF05043">
    <property type="entry name" value="Mga"/>
    <property type="match status" value="1"/>
</dbReference>
<comment type="caution">
    <text evidence="9">The sequence shown here is derived from an EMBL/GenBank/DDBJ whole genome shotgun (WGS) entry which is preliminary data.</text>
</comment>
<protein>
    <submittedName>
        <fullName evidence="9">Lichenan operon transcriptional antiterminator</fullName>
    </submittedName>
</protein>
<evidence type="ECO:0000256" key="3">
    <source>
        <dbReference type="ARBA" id="ARBA00023015"/>
    </source>
</evidence>
<dbReference type="Gene3D" id="1.10.1790.10">
    <property type="entry name" value="PRD domain"/>
    <property type="match status" value="2"/>
</dbReference>
<dbReference type="GO" id="GO:0006355">
    <property type="term" value="P:regulation of DNA-templated transcription"/>
    <property type="evidence" value="ECO:0007669"/>
    <property type="project" value="InterPro"/>
</dbReference>
<evidence type="ECO:0000256" key="1">
    <source>
        <dbReference type="ARBA" id="ARBA00022679"/>
    </source>
</evidence>
<feature type="domain" description="PRD" evidence="8">
    <location>
        <begin position="302"/>
        <end position="409"/>
    </location>
</feature>
<evidence type="ECO:0000259" key="7">
    <source>
        <dbReference type="PROSITE" id="PS51099"/>
    </source>
</evidence>
<dbReference type="Pfam" id="PF00874">
    <property type="entry name" value="PRD"/>
    <property type="match status" value="2"/>
</dbReference>